<dbReference type="AlphaFoldDB" id="A0A1B2JA47"/>
<evidence type="ECO:0000259" key="12">
    <source>
        <dbReference type="PROSITE" id="PS50011"/>
    </source>
</evidence>
<dbReference type="InterPro" id="IPR011009">
    <property type="entry name" value="Kinase-like_dom_sf"/>
</dbReference>
<dbReference type="Pfam" id="PF00169">
    <property type="entry name" value="PH"/>
    <property type="match status" value="1"/>
</dbReference>
<dbReference type="SMART" id="SM00285">
    <property type="entry name" value="PBD"/>
    <property type="match status" value="1"/>
</dbReference>
<feature type="compositionally biased region" description="Low complexity" evidence="10">
    <location>
        <begin position="360"/>
        <end position="373"/>
    </location>
</feature>
<feature type="domain" description="Protein kinase" evidence="12">
    <location>
        <begin position="479"/>
        <end position="732"/>
    </location>
</feature>
<dbReference type="PROSITE" id="PS50011">
    <property type="entry name" value="PROTEIN_KINASE_DOM"/>
    <property type="match status" value="1"/>
</dbReference>
<dbReference type="SUPFAM" id="SSF56112">
    <property type="entry name" value="Protein kinase-like (PK-like)"/>
    <property type="match status" value="1"/>
</dbReference>
<evidence type="ECO:0000256" key="1">
    <source>
        <dbReference type="ARBA" id="ARBA00008874"/>
    </source>
</evidence>
<feature type="region of interest" description="Disordered" evidence="10">
    <location>
        <begin position="353"/>
        <end position="430"/>
    </location>
</feature>
<dbReference type="PROSITE" id="PS50108">
    <property type="entry name" value="CRIB"/>
    <property type="match status" value="1"/>
</dbReference>
<keyword evidence="7" id="KW-0067">ATP-binding</keyword>
<evidence type="ECO:0000259" key="11">
    <source>
        <dbReference type="PROSITE" id="PS50003"/>
    </source>
</evidence>
<dbReference type="FunFam" id="3.90.810.10:FF:000005">
    <property type="entry name" value="Non-specific serine/threonine protein kinase"/>
    <property type="match status" value="1"/>
</dbReference>
<feature type="domain" description="CRIB" evidence="13">
    <location>
        <begin position="164"/>
        <end position="177"/>
    </location>
</feature>
<dbReference type="EC" id="2.7.11.1" evidence="2"/>
<feature type="compositionally biased region" description="Polar residues" evidence="10">
    <location>
        <begin position="410"/>
        <end position="430"/>
    </location>
</feature>
<dbReference type="FunFam" id="1.10.510.10:FF:000139">
    <property type="entry name" value="Non-specific serine/threonine protein kinase"/>
    <property type="match status" value="1"/>
</dbReference>
<feature type="compositionally biased region" description="Low complexity" evidence="10">
    <location>
        <begin position="34"/>
        <end position="44"/>
    </location>
</feature>
<comment type="catalytic activity">
    <reaction evidence="9">
        <text>L-seryl-[protein] + ATP = O-phospho-L-seryl-[protein] + ADP + H(+)</text>
        <dbReference type="Rhea" id="RHEA:17989"/>
        <dbReference type="Rhea" id="RHEA-COMP:9863"/>
        <dbReference type="Rhea" id="RHEA-COMP:11604"/>
        <dbReference type="ChEBI" id="CHEBI:15378"/>
        <dbReference type="ChEBI" id="CHEBI:29999"/>
        <dbReference type="ChEBI" id="CHEBI:30616"/>
        <dbReference type="ChEBI" id="CHEBI:83421"/>
        <dbReference type="ChEBI" id="CHEBI:456216"/>
        <dbReference type="EC" id="2.7.11.1"/>
    </reaction>
</comment>
<dbReference type="SMART" id="SM00233">
    <property type="entry name" value="PH"/>
    <property type="match status" value="1"/>
</dbReference>
<keyword evidence="15" id="KW-1185">Reference proteome</keyword>
<comment type="similarity">
    <text evidence="1">Belongs to the protein kinase superfamily. STE Ser/Thr protein kinase family. STE20 subfamily.</text>
</comment>
<reference evidence="14 15" key="1">
    <citation type="submission" date="2016-02" db="EMBL/GenBank/DDBJ databases">
        <title>Comparative genomic and transcriptomic foundation for Pichia pastoris.</title>
        <authorList>
            <person name="Love K.R."/>
            <person name="Shah K.A."/>
            <person name="Whittaker C.A."/>
            <person name="Wu J."/>
            <person name="Bartlett M.C."/>
            <person name="Ma D."/>
            <person name="Leeson R.L."/>
            <person name="Priest M."/>
            <person name="Young S.K."/>
            <person name="Love J.C."/>
        </authorList>
    </citation>
    <scope>NUCLEOTIDE SEQUENCE [LARGE SCALE GENOMIC DNA]</scope>
    <source>
        <strain evidence="14 15">ATCC 28485</strain>
    </source>
</reference>
<dbReference type="InterPro" id="IPR000719">
    <property type="entry name" value="Prot_kinase_dom"/>
</dbReference>
<dbReference type="PANTHER" id="PTHR45832:SF22">
    <property type="entry name" value="SERINE_THREONINE-PROTEIN KINASE SAMKA-RELATED"/>
    <property type="match status" value="1"/>
</dbReference>
<dbReference type="InterPro" id="IPR036936">
    <property type="entry name" value="CRIB_dom_sf"/>
</dbReference>
<feature type="region of interest" description="Disordered" evidence="10">
    <location>
        <begin position="264"/>
        <end position="341"/>
    </location>
</feature>
<keyword evidence="5" id="KW-0547">Nucleotide-binding</keyword>
<dbReference type="Pfam" id="PF00069">
    <property type="entry name" value="Pkinase"/>
    <property type="match status" value="1"/>
</dbReference>
<dbReference type="InterPro" id="IPR001849">
    <property type="entry name" value="PH_domain"/>
</dbReference>
<dbReference type="CDD" id="cd06614">
    <property type="entry name" value="STKc_PAK"/>
    <property type="match status" value="1"/>
</dbReference>
<evidence type="ECO:0000256" key="3">
    <source>
        <dbReference type="ARBA" id="ARBA00022527"/>
    </source>
</evidence>
<evidence type="ECO:0000259" key="13">
    <source>
        <dbReference type="PROSITE" id="PS50108"/>
    </source>
</evidence>
<dbReference type="InterPro" id="IPR033923">
    <property type="entry name" value="PAK_BD"/>
</dbReference>
<gene>
    <name evidence="14" type="ORF">ATY40_BA7502981</name>
</gene>
<dbReference type="SUPFAM" id="SSF50729">
    <property type="entry name" value="PH domain-like"/>
    <property type="match status" value="1"/>
</dbReference>
<dbReference type="CDD" id="cd13279">
    <property type="entry name" value="PH_Cla4_Ste20"/>
    <property type="match status" value="1"/>
</dbReference>
<dbReference type="Gene3D" id="3.90.810.10">
    <property type="entry name" value="CRIB domain"/>
    <property type="match status" value="1"/>
</dbReference>
<dbReference type="InterPro" id="IPR000095">
    <property type="entry name" value="CRIB_dom"/>
</dbReference>
<sequence>MSFSATEYFPSDAFSNPGRAPPAPAQDYHAHLKSGSNSSDGSANSNYPYYHTKIDLKRRQTWVNIKEGDSLMSFRWSKRLMFLGESSLDFYKSENKRQDELSYSIPYLNVANLVRNQIRSHCFEISNSNDKHLYVSFKTDQELYDWIDVIMAKCPINSGSGTPVSKPTNFTHKTHVGFDPTSGKYTGLPNEWKSLLEHSHITNEDWNENPSAVIDVLNFYSDITSDQNTQDEKDKIFNENLLKWTKPPSSSGLHLNSSTPPPIVPLPVLNPHSPADSNIPPKVLPYRAKGKESENLVPIRRAPPPPTRSPFTDQKTGQQNGVSSKPKLQLRTDENYQQKPKAKLSFEQQRYYQESNPYASSPSPGVSPGGVSPLHISPVARRVSPPKADHQRQAPKPPVGSNDIRAQKPLQPQQYVPQKTQHVPKAPTNNPMSVAAAVTAQKLSPLRKSEKRISTMTEAQIMSKLRSVVVHDTDPVPYFQMIEKAGQGASGSVYLAKSKRTNSNVAIKQIDLQKQARKELIVNEILVMKDSRHKNIVNFLEAYLRNSYELWVVMEYMEGGSLTDIIENNNSLKESQIATICLETVKGLQFLHRKHIIHRDIKSDNVLLDSQGNVKLTDFGFCAKLTDQKTKRATMVGTPYWMAPEVVKQKEYDEKVDVWSLGIMAIEMIEGEPPYMNEEPLKALYLIATNGTPKLKNSSGVSIYLKKFLSICLCVDVRYRATTDELLKHSFLQSAAPVRDLACLLEWKSEPVE</sequence>
<evidence type="ECO:0000256" key="7">
    <source>
        <dbReference type="ARBA" id="ARBA00022840"/>
    </source>
</evidence>
<dbReference type="OrthoDB" id="248923at2759"/>
<dbReference type="FunFam" id="3.30.200.20:FF:000705">
    <property type="entry name" value="Non-specific serine/threonine protein kinase"/>
    <property type="match status" value="1"/>
</dbReference>
<evidence type="ECO:0000256" key="6">
    <source>
        <dbReference type="ARBA" id="ARBA00022777"/>
    </source>
</evidence>
<evidence type="ECO:0000313" key="15">
    <source>
        <dbReference type="Proteomes" id="UP000094565"/>
    </source>
</evidence>
<keyword evidence="6" id="KW-0418">Kinase</keyword>
<dbReference type="InterPro" id="IPR051931">
    <property type="entry name" value="PAK3-like"/>
</dbReference>
<dbReference type="GO" id="GO:0005524">
    <property type="term" value="F:ATP binding"/>
    <property type="evidence" value="ECO:0007669"/>
    <property type="project" value="UniProtKB-KW"/>
</dbReference>
<dbReference type="InterPro" id="IPR011993">
    <property type="entry name" value="PH-like_dom_sf"/>
</dbReference>
<dbReference type="InterPro" id="IPR008271">
    <property type="entry name" value="Ser/Thr_kinase_AS"/>
</dbReference>
<dbReference type="Gene3D" id="2.30.29.30">
    <property type="entry name" value="Pleckstrin-homology domain (PH domain)/Phosphotyrosine-binding domain (PTB)"/>
    <property type="match status" value="1"/>
</dbReference>
<evidence type="ECO:0000256" key="8">
    <source>
        <dbReference type="ARBA" id="ARBA00047899"/>
    </source>
</evidence>
<dbReference type="GO" id="GO:0004674">
    <property type="term" value="F:protein serine/threonine kinase activity"/>
    <property type="evidence" value="ECO:0007669"/>
    <property type="project" value="UniProtKB-KW"/>
</dbReference>
<evidence type="ECO:0000256" key="10">
    <source>
        <dbReference type="SAM" id="MobiDB-lite"/>
    </source>
</evidence>
<evidence type="ECO:0000256" key="5">
    <source>
        <dbReference type="ARBA" id="ARBA00022741"/>
    </source>
</evidence>
<comment type="catalytic activity">
    <reaction evidence="8">
        <text>L-threonyl-[protein] + ATP = O-phospho-L-threonyl-[protein] + ADP + H(+)</text>
        <dbReference type="Rhea" id="RHEA:46608"/>
        <dbReference type="Rhea" id="RHEA-COMP:11060"/>
        <dbReference type="Rhea" id="RHEA-COMP:11605"/>
        <dbReference type="ChEBI" id="CHEBI:15378"/>
        <dbReference type="ChEBI" id="CHEBI:30013"/>
        <dbReference type="ChEBI" id="CHEBI:30616"/>
        <dbReference type="ChEBI" id="CHEBI:61977"/>
        <dbReference type="ChEBI" id="CHEBI:456216"/>
        <dbReference type="EC" id="2.7.11.1"/>
    </reaction>
</comment>
<evidence type="ECO:0000313" key="14">
    <source>
        <dbReference type="EMBL" id="ANZ74927.1"/>
    </source>
</evidence>
<dbReference type="PROSITE" id="PS50003">
    <property type="entry name" value="PH_DOMAIN"/>
    <property type="match status" value="1"/>
</dbReference>
<name>A0A1B2JA47_PICPA</name>
<organism evidence="14 15">
    <name type="scientific">Komagataella pastoris</name>
    <name type="common">Yeast</name>
    <name type="synonym">Pichia pastoris</name>
    <dbReference type="NCBI Taxonomy" id="4922"/>
    <lineage>
        <taxon>Eukaryota</taxon>
        <taxon>Fungi</taxon>
        <taxon>Dikarya</taxon>
        <taxon>Ascomycota</taxon>
        <taxon>Saccharomycotina</taxon>
        <taxon>Pichiomycetes</taxon>
        <taxon>Pichiales</taxon>
        <taxon>Pichiaceae</taxon>
        <taxon>Komagataella</taxon>
    </lineage>
</organism>
<evidence type="ECO:0000256" key="9">
    <source>
        <dbReference type="ARBA" id="ARBA00048679"/>
    </source>
</evidence>
<dbReference type="PANTHER" id="PTHR45832">
    <property type="entry name" value="SERINE/THREONINE-PROTEIN KINASE SAMKA-RELATED-RELATED"/>
    <property type="match status" value="1"/>
</dbReference>
<proteinExistence type="inferred from homology"/>
<dbReference type="Gene3D" id="1.10.510.10">
    <property type="entry name" value="Transferase(Phosphotransferase) domain 1"/>
    <property type="match status" value="1"/>
</dbReference>
<dbReference type="CDD" id="cd01093">
    <property type="entry name" value="CRIB_PAK_like"/>
    <property type="match status" value="1"/>
</dbReference>
<dbReference type="EMBL" id="CP014585">
    <property type="protein sequence ID" value="ANZ74927.1"/>
    <property type="molecule type" value="Genomic_DNA"/>
</dbReference>
<dbReference type="Pfam" id="PF00786">
    <property type="entry name" value="PBD"/>
    <property type="match status" value="1"/>
</dbReference>
<keyword evidence="3" id="KW-0723">Serine/threonine-protein kinase</keyword>
<dbReference type="SMART" id="SM00220">
    <property type="entry name" value="S_TKc"/>
    <property type="match status" value="1"/>
</dbReference>
<evidence type="ECO:0000256" key="2">
    <source>
        <dbReference type="ARBA" id="ARBA00012513"/>
    </source>
</evidence>
<dbReference type="Gene3D" id="3.30.200.20">
    <property type="entry name" value="Phosphorylase Kinase, domain 1"/>
    <property type="match status" value="1"/>
</dbReference>
<feature type="compositionally biased region" description="Polar residues" evidence="10">
    <location>
        <begin position="309"/>
        <end position="323"/>
    </location>
</feature>
<accession>A0A1B2JA47</accession>
<protein>
    <recommendedName>
        <fullName evidence="2">non-specific serine/threonine protein kinase</fullName>
        <ecNumber evidence="2">2.7.11.1</ecNumber>
    </recommendedName>
</protein>
<evidence type="ECO:0000256" key="4">
    <source>
        <dbReference type="ARBA" id="ARBA00022679"/>
    </source>
</evidence>
<feature type="region of interest" description="Disordered" evidence="10">
    <location>
        <begin position="13"/>
        <end position="44"/>
    </location>
</feature>
<dbReference type="PROSITE" id="PS00108">
    <property type="entry name" value="PROTEIN_KINASE_ST"/>
    <property type="match status" value="1"/>
</dbReference>
<dbReference type="Proteomes" id="UP000094565">
    <property type="component" value="Chromosome 2"/>
</dbReference>
<keyword evidence="4" id="KW-0808">Transferase</keyword>
<dbReference type="GO" id="GO:0106310">
    <property type="term" value="F:protein serine kinase activity"/>
    <property type="evidence" value="ECO:0007669"/>
    <property type="project" value="RHEA"/>
</dbReference>
<feature type="domain" description="PH" evidence="11">
    <location>
        <begin position="63"/>
        <end position="155"/>
    </location>
</feature>